<reference evidence="1 2" key="2">
    <citation type="journal article" date="2016" name="Genome Announc.">
        <title>Complete Genome Sequences of Two Interactive Moderate Thermophiles, Paenibacillus napthalenovorans 32O-Y and Paenibacillus sp. 32O-W.</title>
        <authorList>
            <person name="Butler R.R.III."/>
            <person name="Wang J."/>
            <person name="Stark B.C."/>
            <person name="Pombert J.F."/>
        </authorList>
    </citation>
    <scope>NUCLEOTIDE SEQUENCE [LARGE SCALE GENOMIC DNA]</scope>
    <source>
        <strain evidence="1 2">32O-Y</strain>
    </source>
</reference>
<protein>
    <submittedName>
        <fullName evidence="1">Uncharacterized protein</fullName>
    </submittedName>
</protein>
<dbReference type="AlphaFoldDB" id="A0A0U2ILZ1"/>
<dbReference type="RefSeq" id="WP_162492396.1">
    <property type="nucleotide sequence ID" value="NZ_BJCS01000003.1"/>
</dbReference>
<reference evidence="2" key="1">
    <citation type="submission" date="2015-12" db="EMBL/GenBank/DDBJ databases">
        <title>Complete genome sequences of two moderately thermophilic Paenibacillus species.</title>
        <authorList>
            <person name="Butler R.III."/>
            <person name="Wang J."/>
            <person name="Stark B.C."/>
            <person name="Pombert J.-F."/>
        </authorList>
    </citation>
    <scope>NUCLEOTIDE SEQUENCE [LARGE SCALE GENOMIC DNA]</scope>
    <source>
        <strain evidence="2">32O-Y</strain>
    </source>
</reference>
<accession>A0A0U2ILZ1</accession>
<dbReference type="STRING" id="162209.IJ22_13470"/>
<dbReference type="EMBL" id="CP013652">
    <property type="protein sequence ID" value="ALS21723.1"/>
    <property type="molecule type" value="Genomic_DNA"/>
</dbReference>
<proteinExistence type="predicted"/>
<dbReference type="Proteomes" id="UP000061660">
    <property type="component" value="Chromosome"/>
</dbReference>
<dbReference type="PATRIC" id="fig|162209.4.peg.1426"/>
<sequence length="51" mass="5995">MDLVRFTIHPNNEAELKALMDEINAHSILTETEKQQLLEELNDLQYEVEQP</sequence>
<name>A0A0U2ILZ1_9BACL</name>
<gene>
    <name evidence="1" type="ORF">IJ22_13470</name>
</gene>
<organism evidence="1 2">
    <name type="scientific">Paenibacillus naphthalenovorans</name>
    <dbReference type="NCBI Taxonomy" id="162209"/>
    <lineage>
        <taxon>Bacteria</taxon>
        <taxon>Bacillati</taxon>
        <taxon>Bacillota</taxon>
        <taxon>Bacilli</taxon>
        <taxon>Bacillales</taxon>
        <taxon>Paenibacillaceae</taxon>
        <taxon>Paenibacillus</taxon>
    </lineage>
</organism>
<dbReference type="KEGG" id="pnp:IJ22_13470"/>
<evidence type="ECO:0000313" key="2">
    <source>
        <dbReference type="Proteomes" id="UP000061660"/>
    </source>
</evidence>
<keyword evidence="2" id="KW-1185">Reference proteome</keyword>
<evidence type="ECO:0000313" key="1">
    <source>
        <dbReference type="EMBL" id="ALS21723.1"/>
    </source>
</evidence>